<feature type="non-terminal residue" evidence="1">
    <location>
        <position position="1"/>
    </location>
</feature>
<dbReference type="AlphaFoldDB" id="A0A383BFY2"/>
<accession>A0A383BFY2</accession>
<dbReference type="SUPFAM" id="SSF55486">
    <property type="entry name" value="Metalloproteases ('zincins'), catalytic domain"/>
    <property type="match status" value="1"/>
</dbReference>
<proteinExistence type="predicted"/>
<dbReference type="Gene3D" id="1.20.1050.40">
    <property type="entry name" value="Endopeptidase. Chain P, domain 1"/>
    <property type="match status" value="1"/>
</dbReference>
<dbReference type="Gene3D" id="1.10.1370.10">
    <property type="entry name" value="Neurolysin, domain 3"/>
    <property type="match status" value="1"/>
</dbReference>
<organism evidence="1">
    <name type="scientific">marine metagenome</name>
    <dbReference type="NCBI Taxonomy" id="408172"/>
    <lineage>
        <taxon>unclassified sequences</taxon>
        <taxon>metagenomes</taxon>
        <taxon>ecological metagenomes</taxon>
    </lineage>
</organism>
<dbReference type="EMBL" id="UINC01200058">
    <property type="protein sequence ID" value="SVE18769.1"/>
    <property type="molecule type" value="Genomic_DNA"/>
</dbReference>
<sequence length="246" mass="27887">PPDSPPLLLLKSSPAAFWGLYWTYLPEEAIPGVDFEEVSLYNHPSYQTTLSEECTKMIENSGIANITSSKIEESCREYLELAKRDLHFILSVTEPRNEENTLLPFNEMNIHLSNAASLAGVYAHLHPEKEVRTTAETIEREVQSFATDLSLNHVLYTAFLNLDTSELGEEELRLVEKTLLDFHRSGVDKDEASREEIKILQEEMHKIGQTFGRNIKDDVRTIELSGKEDLQGLPKDYIDAHSVGPE</sequence>
<reference evidence="1" key="1">
    <citation type="submission" date="2018-05" db="EMBL/GenBank/DDBJ databases">
        <authorList>
            <person name="Lanie J.A."/>
            <person name="Ng W.-L."/>
            <person name="Kazmierczak K.M."/>
            <person name="Andrzejewski T.M."/>
            <person name="Davidsen T.M."/>
            <person name="Wayne K.J."/>
            <person name="Tettelin H."/>
            <person name="Glass J.I."/>
            <person name="Rusch D."/>
            <person name="Podicherti R."/>
            <person name="Tsui H.-C.T."/>
            <person name="Winkler M.E."/>
        </authorList>
    </citation>
    <scope>NUCLEOTIDE SEQUENCE</scope>
</reference>
<gene>
    <name evidence="1" type="ORF">METZ01_LOCUS471623</name>
</gene>
<protein>
    <submittedName>
        <fullName evidence="1">Uncharacterized protein</fullName>
    </submittedName>
</protein>
<dbReference type="PANTHER" id="PTHR11804:SF84">
    <property type="entry name" value="SACCHAROLYSIN"/>
    <property type="match status" value="1"/>
</dbReference>
<dbReference type="InterPro" id="IPR045090">
    <property type="entry name" value="Pept_M3A_M3B"/>
</dbReference>
<feature type="non-terminal residue" evidence="1">
    <location>
        <position position="246"/>
    </location>
</feature>
<dbReference type="GO" id="GO:0004222">
    <property type="term" value="F:metalloendopeptidase activity"/>
    <property type="evidence" value="ECO:0007669"/>
    <property type="project" value="InterPro"/>
</dbReference>
<dbReference type="PANTHER" id="PTHR11804">
    <property type="entry name" value="PROTEASE M3 THIMET OLIGOPEPTIDASE-RELATED"/>
    <property type="match status" value="1"/>
</dbReference>
<dbReference type="InterPro" id="IPR024077">
    <property type="entry name" value="Neurolysin/TOP_dom2"/>
</dbReference>
<dbReference type="InterPro" id="IPR024080">
    <property type="entry name" value="Neurolysin/TOP_N"/>
</dbReference>
<dbReference type="GO" id="GO:0006508">
    <property type="term" value="P:proteolysis"/>
    <property type="evidence" value="ECO:0007669"/>
    <property type="project" value="InterPro"/>
</dbReference>
<name>A0A383BFY2_9ZZZZ</name>
<dbReference type="GO" id="GO:0006518">
    <property type="term" value="P:peptide metabolic process"/>
    <property type="evidence" value="ECO:0007669"/>
    <property type="project" value="TreeGrafter"/>
</dbReference>
<evidence type="ECO:0000313" key="1">
    <source>
        <dbReference type="EMBL" id="SVE18769.1"/>
    </source>
</evidence>